<gene>
    <name evidence="1" type="ORF">PIB30_036279</name>
</gene>
<sequence>MAAGVPHLSPALWGDDDHPRGRGLSAWAYHGRGALARCRPRGERQAGCGKVGGEHDMVQRQGLSGCGLEVTTIALTVLQENLITCVCLDP</sequence>
<organism evidence="1 2">
    <name type="scientific">Stylosanthes scabra</name>
    <dbReference type="NCBI Taxonomy" id="79078"/>
    <lineage>
        <taxon>Eukaryota</taxon>
        <taxon>Viridiplantae</taxon>
        <taxon>Streptophyta</taxon>
        <taxon>Embryophyta</taxon>
        <taxon>Tracheophyta</taxon>
        <taxon>Spermatophyta</taxon>
        <taxon>Magnoliopsida</taxon>
        <taxon>eudicotyledons</taxon>
        <taxon>Gunneridae</taxon>
        <taxon>Pentapetalae</taxon>
        <taxon>rosids</taxon>
        <taxon>fabids</taxon>
        <taxon>Fabales</taxon>
        <taxon>Fabaceae</taxon>
        <taxon>Papilionoideae</taxon>
        <taxon>50 kb inversion clade</taxon>
        <taxon>dalbergioids sensu lato</taxon>
        <taxon>Dalbergieae</taxon>
        <taxon>Pterocarpus clade</taxon>
        <taxon>Stylosanthes</taxon>
    </lineage>
</organism>
<keyword evidence="2" id="KW-1185">Reference proteome</keyword>
<comment type="caution">
    <text evidence="1">The sequence shown here is derived from an EMBL/GenBank/DDBJ whole genome shotgun (WGS) entry which is preliminary data.</text>
</comment>
<protein>
    <submittedName>
        <fullName evidence="1">Uncharacterized protein</fullName>
    </submittedName>
</protein>
<name>A0ABU6ZAE8_9FABA</name>
<evidence type="ECO:0000313" key="1">
    <source>
        <dbReference type="EMBL" id="MED6219499.1"/>
    </source>
</evidence>
<dbReference type="Proteomes" id="UP001341840">
    <property type="component" value="Unassembled WGS sequence"/>
</dbReference>
<dbReference type="EMBL" id="JASCZI010272037">
    <property type="protein sequence ID" value="MED6219499.1"/>
    <property type="molecule type" value="Genomic_DNA"/>
</dbReference>
<reference evidence="1 2" key="1">
    <citation type="journal article" date="2023" name="Plants (Basel)">
        <title>Bridging the Gap: Combining Genomics and Transcriptomics Approaches to Understand Stylosanthes scabra, an Orphan Legume from the Brazilian Caatinga.</title>
        <authorList>
            <person name="Ferreira-Neto J.R.C."/>
            <person name="da Silva M.D."/>
            <person name="Binneck E."/>
            <person name="de Melo N.F."/>
            <person name="da Silva R.H."/>
            <person name="de Melo A.L.T.M."/>
            <person name="Pandolfi V."/>
            <person name="Bustamante F.O."/>
            <person name="Brasileiro-Vidal A.C."/>
            <person name="Benko-Iseppon A.M."/>
        </authorList>
    </citation>
    <scope>NUCLEOTIDE SEQUENCE [LARGE SCALE GENOMIC DNA]</scope>
    <source>
        <tissue evidence="1">Leaves</tissue>
    </source>
</reference>
<accession>A0ABU6ZAE8</accession>
<proteinExistence type="predicted"/>
<evidence type="ECO:0000313" key="2">
    <source>
        <dbReference type="Proteomes" id="UP001341840"/>
    </source>
</evidence>